<accession>A0ACC2F097</accession>
<evidence type="ECO:0000313" key="1">
    <source>
        <dbReference type="EMBL" id="KAJ7984725.1"/>
    </source>
</evidence>
<gene>
    <name evidence="1" type="ORF">DPEC_G00357730</name>
</gene>
<proteinExistence type="predicted"/>
<reference evidence="1" key="1">
    <citation type="submission" date="2021-05" db="EMBL/GenBank/DDBJ databases">
        <authorList>
            <person name="Pan Q."/>
            <person name="Jouanno E."/>
            <person name="Zahm M."/>
            <person name="Klopp C."/>
            <person name="Cabau C."/>
            <person name="Louis A."/>
            <person name="Berthelot C."/>
            <person name="Parey E."/>
            <person name="Roest Crollius H."/>
            <person name="Montfort J."/>
            <person name="Robinson-Rechavi M."/>
            <person name="Bouchez O."/>
            <person name="Lampietro C."/>
            <person name="Lopez Roques C."/>
            <person name="Donnadieu C."/>
            <person name="Postlethwait J."/>
            <person name="Bobe J."/>
            <person name="Dillon D."/>
            <person name="Chandos A."/>
            <person name="von Hippel F."/>
            <person name="Guiguen Y."/>
        </authorList>
    </citation>
    <scope>NUCLEOTIDE SEQUENCE</scope>
    <source>
        <strain evidence="1">YG-Jan2019</strain>
    </source>
</reference>
<protein>
    <submittedName>
        <fullName evidence="1">Uncharacterized protein</fullName>
    </submittedName>
</protein>
<comment type="caution">
    <text evidence="1">The sequence shown here is derived from an EMBL/GenBank/DDBJ whole genome shotgun (WGS) entry which is preliminary data.</text>
</comment>
<name>A0ACC2F097_DALPE</name>
<evidence type="ECO:0000313" key="2">
    <source>
        <dbReference type="Proteomes" id="UP001157502"/>
    </source>
</evidence>
<keyword evidence="2" id="KW-1185">Reference proteome</keyword>
<dbReference type="Proteomes" id="UP001157502">
    <property type="component" value="Chromosome 37"/>
</dbReference>
<organism evidence="1 2">
    <name type="scientific">Dallia pectoralis</name>
    <name type="common">Alaska blackfish</name>
    <dbReference type="NCBI Taxonomy" id="75939"/>
    <lineage>
        <taxon>Eukaryota</taxon>
        <taxon>Metazoa</taxon>
        <taxon>Chordata</taxon>
        <taxon>Craniata</taxon>
        <taxon>Vertebrata</taxon>
        <taxon>Euteleostomi</taxon>
        <taxon>Actinopterygii</taxon>
        <taxon>Neopterygii</taxon>
        <taxon>Teleostei</taxon>
        <taxon>Protacanthopterygii</taxon>
        <taxon>Esociformes</taxon>
        <taxon>Umbridae</taxon>
        <taxon>Dallia</taxon>
    </lineage>
</organism>
<sequence>MLDNTKGTWIKVYIILLETSIHPCLQARGTTMFKDPRIVAQQKGRFRPGVCKDDRTSITEMKQSESTGVQQVTYSPEDVLPLHLGSSPLGPGTEHDAAPYIT</sequence>
<dbReference type="EMBL" id="CM055764">
    <property type="protein sequence ID" value="KAJ7984725.1"/>
    <property type="molecule type" value="Genomic_DNA"/>
</dbReference>